<keyword evidence="2" id="KW-1185">Reference proteome</keyword>
<dbReference type="EMBL" id="MK797984">
    <property type="protein sequence ID" value="QCG76253.1"/>
    <property type="molecule type" value="Genomic_DNA"/>
</dbReference>
<gene>
    <name evidence="1" type="ORF">EST35_0373</name>
</gene>
<reference evidence="2" key="1">
    <citation type="journal article" date="2020" name="bioRxiv">
        <title>Integrative omics analysis of Pseudomonas aeruginosa virus PA5oct highlights the molecular complexity of jumbo phages.</title>
        <authorList>
            <person name="Lood C."/>
            <person name="Danis-Wlodarczyk K."/>
            <person name="Blasdel B.G."/>
            <person name="Jang H.B."/>
            <person name="Vandenheuvel D."/>
            <person name="Briers Y."/>
            <person name="Noben J.-P."/>
            <person name="van Noort V."/>
            <person name="Drulis-Kawa Z."/>
            <person name="Lavigne R."/>
        </authorList>
    </citation>
    <scope>NUCLEOTIDE SEQUENCE [LARGE SCALE GENOMIC DNA]</scope>
</reference>
<protein>
    <submittedName>
        <fullName evidence="1">Uncharacterized protein</fullName>
    </submittedName>
</protein>
<proteinExistence type="predicted"/>
<organism evidence="1 2">
    <name type="scientific">Pseudomonas phage vB_PaeM_PA5oct</name>
    <dbReference type="NCBI Taxonomy" id="2163605"/>
    <lineage>
        <taxon>Viruses</taxon>
        <taxon>Duplodnaviria</taxon>
        <taxon>Heunggongvirae</taxon>
        <taxon>Uroviricota</taxon>
        <taxon>Caudoviricetes</taxon>
        <taxon>Arenbergviridae</taxon>
        <taxon>Wroclawvirus</taxon>
        <taxon>Wroclawvirus PA5oct</taxon>
    </lineage>
</organism>
<sequence length="202" mass="23403">MLNLKEIGKSEYGNIFGVSYLIYNCRLSSFDVVRNSCIICFESNFYNCIIHSCELDLFYYKYGSLNDDPENNIYPTEIKLLNSNKLKKNRIFYSYISIISKANELYKYIPYILSRIASNSIVLHNYKNLNIGDYGGFIRVWTYWTNSHILGGPNVSVNNSAITVIFPKINKTEYSMPVIESYNLVLEIDKNSNIIFPVLINE</sequence>
<evidence type="ECO:0000313" key="2">
    <source>
        <dbReference type="Proteomes" id="UP000316733"/>
    </source>
</evidence>
<name>A0A4Y5JYP0_9CAUD</name>
<accession>A0A4Y5JYP0</accession>
<dbReference type="Proteomes" id="UP000316733">
    <property type="component" value="Segment"/>
</dbReference>
<evidence type="ECO:0000313" key="1">
    <source>
        <dbReference type="EMBL" id="QCG76253.1"/>
    </source>
</evidence>